<reference evidence="2" key="1">
    <citation type="journal article" date="2018" name="DNA Res.">
        <title>Multiple hybrid de novo genome assembly of finger millet, an orphan allotetraploid crop.</title>
        <authorList>
            <person name="Hatakeyama M."/>
            <person name="Aluri S."/>
            <person name="Balachadran M.T."/>
            <person name="Sivarajan S.R."/>
            <person name="Patrignani A."/>
            <person name="Gruter S."/>
            <person name="Poveda L."/>
            <person name="Shimizu-Inatsugi R."/>
            <person name="Baeten J."/>
            <person name="Francoijs K.J."/>
            <person name="Nataraja K.N."/>
            <person name="Reddy Y.A.N."/>
            <person name="Phadnis S."/>
            <person name="Ravikumar R.L."/>
            <person name="Schlapbach R."/>
            <person name="Sreeman S.M."/>
            <person name="Shimizu K.K."/>
        </authorList>
    </citation>
    <scope>NUCLEOTIDE SEQUENCE</scope>
</reference>
<keyword evidence="3" id="KW-1185">Reference proteome</keyword>
<protein>
    <submittedName>
        <fullName evidence="2">Uncharacterized protein</fullName>
    </submittedName>
</protein>
<organism evidence="2 3">
    <name type="scientific">Eleusine coracana subsp. coracana</name>
    <dbReference type="NCBI Taxonomy" id="191504"/>
    <lineage>
        <taxon>Eukaryota</taxon>
        <taxon>Viridiplantae</taxon>
        <taxon>Streptophyta</taxon>
        <taxon>Embryophyta</taxon>
        <taxon>Tracheophyta</taxon>
        <taxon>Spermatophyta</taxon>
        <taxon>Magnoliopsida</taxon>
        <taxon>Liliopsida</taxon>
        <taxon>Poales</taxon>
        <taxon>Poaceae</taxon>
        <taxon>PACMAD clade</taxon>
        <taxon>Chloridoideae</taxon>
        <taxon>Cynodonteae</taxon>
        <taxon>Eleusininae</taxon>
        <taxon>Eleusine</taxon>
    </lineage>
</organism>
<evidence type="ECO:0000313" key="3">
    <source>
        <dbReference type="Proteomes" id="UP001054889"/>
    </source>
</evidence>
<reference evidence="2" key="2">
    <citation type="submission" date="2021-12" db="EMBL/GenBank/DDBJ databases">
        <title>Resequencing data analysis of finger millet.</title>
        <authorList>
            <person name="Hatakeyama M."/>
            <person name="Aluri S."/>
            <person name="Balachadran M.T."/>
            <person name="Sivarajan S.R."/>
            <person name="Poveda L."/>
            <person name="Shimizu-Inatsugi R."/>
            <person name="Schlapbach R."/>
            <person name="Sreeman S.M."/>
            <person name="Shimizu K.K."/>
        </authorList>
    </citation>
    <scope>NUCLEOTIDE SEQUENCE</scope>
</reference>
<dbReference type="AlphaFoldDB" id="A0AAV5DSV1"/>
<dbReference type="Proteomes" id="UP001054889">
    <property type="component" value="Unassembled WGS sequence"/>
</dbReference>
<feature type="region of interest" description="Disordered" evidence="1">
    <location>
        <begin position="1"/>
        <end position="48"/>
    </location>
</feature>
<name>A0AAV5DSV1_ELECO</name>
<accession>A0AAV5DSV1</accession>
<dbReference type="EMBL" id="BQKI01000071">
    <property type="protein sequence ID" value="GJN13403.1"/>
    <property type="molecule type" value="Genomic_DNA"/>
</dbReference>
<proteinExistence type="predicted"/>
<evidence type="ECO:0000313" key="2">
    <source>
        <dbReference type="EMBL" id="GJN13403.1"/>
    </source>
</evidence>
<sequence length="86" mass="9036">MEPRRREGVPGAVPRSVPLHRGHRGGGSSTDPAGSPRGGKAGARRNLSAAMDVDVGPSAPAAAAEDDVADKEFKKFTMEFLSNYCR</sequence>
<gene>
    <name evidence="2" type="primary">gb00097</name>
    <name evidence="2" type="ORF">PR202_gb00097</name>
</gene>
<evidence type="ECO:0000256" key="1">
    <source>
        <dbReference type="SAM" id="MobiDB-lite"/>
    </source>
</evidence>
<comment type="caution">
    <text evidence="2">The sequence shown here is derived from an EMBL/GenBank/DDBJ whole genome shotgun (WGS) entry which is preliminary data.</text>
</comment>